<evidence type="ECO:0000313" key="1">
    <source>
        <dbReference type="EMBL" id="VEL34037.1"/>
    </source>
</evidence>
<gene>
    <name evidence="1" type="ORF">PXEA_LOCUS27477</name>
</gene>
<dbReference type="Proteomes" id="UP000784294">
    <property type="component" value="Unassembled WGS sequence"/>
</dbReference>
<comment type="caution">
    <text evidence="1">The sequence shown here is derived from an EMBL/GenBank/DDBJ whole genome shotgun (WGS) entry which is preliminary data.</text>
</comment>
<reference evidence="1" key="1">
    <citation type="submission" date="2018-11" db="EMBL/GenBank/DDBJ databases">
        <authorList>
            <consortium name="Pathogen Informatics"/>
        </authorList>
    </citation>
    <scope>NUCLEOTIDE SEQUENCE</scope>
</reference>
<organism evidence="1 2">
    <name type="scientific">Protopolystoma xenopodis</name>
    <dbReference type="NCBI Taxonomy" id="117903"/>
    <lineage>
        <taxon>Eukaryota</taxon>
        <taxon>Metazoa</taxon>
        <taxon>Spiralia</taxon>
        <taxon>Lophotrochozoa</taxon>
        <taxon>Platyhelminthes</taxon>
        <taxon>Monogenea</taxon>
        <taxon>Polyopisthocotylea</taxon>
        <taxon>Polystomatidea</taxon>
        <taxon>Polystomatidae</taxon>
        <taxon>Protopolystoma</taxon>
    </lineage>
</organism>
<proteinExistence type="predicted"/>
<dbReference type="AlphaFoldDB" id="A0A448XDK3"/>
<evidence type="ECO:0000313" key="2">
    <source>
        <dbReference type="Proteomes" id="UP000784294"/>
    </source>
</evidence>
<keyword evidence="2" id="KW-1185">Reference proteome</keyword>
<name>A0A448XDK3_9PLAT</name>
<protein>
    <submittedName>
        <fullName evidence="1">Uncharacterized protein</fullName>
    </submittedName>
</protein>
<dbReference type="EMBL" id="CAAALY010246869">
    <property type="protein sequence ID" value="VEL34037.1"/>
    <property type="molecule type" value="Genomic_DNA"/>
</dbReference>
<sequence>MAGAVCRVYKRRPGLRKQKRPGPVALATECGLPSTAQARGSRPALPDLATQGHVNNTAEGIDANSSDGTLSASPMYISPILQMSNLANKQRKQRIPSMFSLNKNP</sequence>
<accession>A0A448XDK3</accession>